<reference evidence="2" key="1">
    <citation type="submission" date="2022-05" db="EMBL/GenBank/DDBJ databases">
        <authorList>
            <person name="Okamura Y."/>
        </authorList>
    </citation>
    <scope>NUCLEOTIDE SEQUENCE</scope>
</reference>
<evidence type="ECO:0000313" key="3">
    <source>
        <dbReference type="Proteomes" id="UP001152562"/>
    </source>
</evidence>
<name>A0A9P0TLW2_PIEBR</name>
<evidence type="ECO:0000313" key="2">
    <source>
        <dbReference type="EMBL" id="CAH4034119.1"/>
    </source>
</evidence>
<comment type="caution">
    <text evidence="2">The sequence shown here is derived from an EMBL/GenBank/DDBJ whole genome shotgun (WGS) entry which is preliminary data.</text>
</comment>
<keyword evidence="3" id="KW-1185">Reference proteome</keyword>
<feature type="coiled-coil region" evidence="1">
    <location>
        <begin position="23"/>
        <end position="57"/>
    </location>
</feature>
<accession>A0A9P0TLW2</accession>
<dbReference type="Proteomes" id="UP001152562">
    <property type="component" value="Unassembled WGS sequence"/>
</dbReference>
<dbReference type="AlphaFoldDB" id="A0A9P0TLW2"/>
<evidence type="ECO:0000256" key="1">
    <source>
        <dbReference type="SAM" id="Coils"/>
    </source>
</evidence>
<sequence length="96" mass="11146">MREIFEEWATQNKEQIKGIQAANAKIETLIKFLAQQNDDLKNKVEILELELKKKDEHIFILEDSIEERSICDVPQDCTCPKVKRVNTTKYLGVIIA</sequence>
<protein>
    <submittedName>
        <fullName evidence="2">Uncharacterized protein</fullName>
    </submittedName>
</protein>
<keyword evidence="1" id="KW-0175">Coiled coil</keyword>
<dbReference type="EMBL" id="CALOZG010000037">
    <property type="protein sequence ID" value="CAH4034119.1"/>
    <property type="molecule type" value="Genomic_DNA"/>
</dbReference>
<gene>
    <name evidence="2" type="ORF">PIBRA_LOCUS10339</name>
</gene>
<organism evidence="2 3">
    <name type="scientific">Pieris brassicae</name>
    <name type="common">White butterfly</name>
    <name type="synonym">Large white butterfly</name>
    <dbReference type="NCBI Taxonomy" id="7116"/>
    <lineage>
        <taxon>Eukaryota</taxon>
        <taxon>Metazoa</taxon>
        <taxon>Ecdysozoa</taxon>
        <taxon>Arthropoda</taxon>
        <taxon>Hexapoda</taxon>
        <taxon>Insecta</taxon>
        <taxon>Pterygota</taxon>
        <taxon>Neoptera</taxon>
        <taxon>Endopterygota</taxon>
        <taxon>Lepidoptera</taxon>
        <taxon>Glossata</taxon>
        <taxon>Ditrysia</taxon>
        <taxon>Papilionoidea</taxon>
        <taxon>Pieridae</taxon>
        <taxon>Pierinae</taxon>
        <taxon>Pieris</taxon>
    </lineage>
</organism>
<proteinExistence type="predicted"/>